<keyword evidence="4" id="KW-1185">Reference proteome</keyword>
<feature type="signal peptide" evidence="2">
    <location>
        <begin position="1"/>
        <end position="28"/>
    </location>
</feature>
<accession>A0A8J8T875</accession>
<keyword evidence="1" id="KW-1133">Transmembrane helix</keyword>
<keyword evidence="2" id="KW-0732">Signal</keyword>
<evidence type="ECO:0000256" key="1">
    <source>
        <dbReference type="SAM" id="Phobius"/>
    </source>
</evidence>
<comment type="caution">
    <text evidence="3">The sequence shown here is derived from an EMBL/GenBank/DDBJ whole genome shotgun (WGS) entry which is preliminary data.</text>
</comment>
<dbReference type="AlphaFoldDB" id="A0A8J8T875"/>
<protein>
    <submittedName>
        <fullName evidence="3">Uncharacterized protein</fullName>
    </submittedName>
</protein>
<feature type="transmembrane region" description="Helical" evidence="1">
    <location>
        <begin position="1028"/>
        <end position="1048"/>
    </location>
</feature>
<dbReference type="PROSITE" id="PS51257">
    <property type="entry name" value="PROKAR_LIPOPROTEIN"/>
    <property type="match status" value="1"/>
</dbReference>
<feature type="transmembrane region" description="Helical" evidence="1">
    <location>
        <begin position="963"/>
        <end position="986"/>
    </location>
</feature>
<reference evidence="3" key="1">
    <citation type="submission" date="2019-06" db="EMBL/GenBank/DDBJ databases">
        <authorList>
            <person name="Zheng W."/>
        </authorList>
    </citation>
    <scope>NUCLEOTIDE SEQUENCE</scope>
    <source>
        <strain evidence="3">QDHG01</strain>
    </source>
</reference>
<organism evidence="3 4">
    <name type="scientific">Halteria grandinella</name>
    <dbReference type="NCBI Taxonomy" id="5974"/>
    <lineage>
        <taxon>Eukaryota</taxon>
        <taxon>Sar</taxon>
        <taxon>Alveolata</taxon>
        <taxon>Ciliophora</taxon>
        <taxon>Intramacronucleata</taxon>
        <taxon>Spirotrichea</taxon>
        <taxon>Stichotrichia</taxon>
        <taxon>Sporadotrichida</taxon>
        <taxon>Halteriidae</taxon>
        <taxon>Halteria</taxon>
    </lineage>
</organism>
<evidence type="ECO:0000313" key="4">
    <source>
        <dbReference type="Proteomes" id="UP000785679"/>
    </source>
</evidence>
<gene>
    <name evidence="3" type="ORF">FGO68_gene8493</name>
</gene>
<dbReference type="EMBL" id="RRYP01001434">
    <property type="protein sequence ID" value="TNV85954.1"/>
    <property type="molecule type" value="Genomic_DNA"/>
</dbReference>
<keyword evidence="1" id="KW-0812">Transmembrane</keyword>
<keyword evidence="1" id="KW-0472">Membrane</keyword>
<feature type="transmembrane region" description="Helical" evidence="1">
    <location>
        <begin position="930"/>
        <end position="951"/>
    </location>
</feature>
<evidence type="ECO:0000313" key="3">
    <source>
        <dbReference type="EMBL" id="TNV85954.1"/>
    </source>
</evidence>
<proteinExistence type="predicted"/>
<feature type="chain" id="PRO_5035314227" evidence="2">
    <location>
        <begin position="29"/>
        <end position="1090"/>
    </location>
</feature>
<evidence type="ECO:0000256" key="2">
    <source>
        <dbReference type="SAM" id="SignalP"/>
    </source>
</evidence>
<name>A0A8J8T875_HALGN</name>
<dbReference type="Proteomes" id="UP000785679">
    <property type="component" value="Unassembled WGS sequence"/>
</dbReference>
<sequence length="1090" mass="121752">MEVSERHYASRMLTRLVILFTLMNHSLQSCTSVQAPFPKLFGGPSQNSYFDTLDYNAYSEYLVGVGSTMDQAISSSVFSPVEFRPIIIAYDSSFDYKWGKVFYTGEVFFAVKINRRGTKVVASSKYPSRYLIVLDLTNGNILSTIQITTIDFENKFLRKLLLLDSGHILLGDEKNLYKIDPSNLGIARKYTTSTDYRTIGLQTSRYQVFLHIFSFNPSYNRCLFTLMDTDSMSLRHQKEVQCTLTGAFENFQVAYFMERSSGTIVDIIAFQEGTKFFKIRNIYSSSPTHTSSMVEDTTNPALVARGLLCVNSKLFYSLMYGAYASDANKIFIAEVNFQTNIIKYRRYLQAMGNIWLGIIYDVDKFFIVSHTNTIQQTSTTTFLLQNGVGHGIIYSPVMSCQDIDDTLSGSATLTPNTLVFTIVNIPFSVASFSASLASNPSVSMTETVFEGRYSSECSIIAASGSNDYQNLASDQISTIEYFVVEEGTKFIAIVPFTAEKIISATSVDPSFTYSLKSFAGTPNAVTVHPSTGKITIDTALFGVGEYNVVVEGKLQDCQKKRATFTLICEDNVAPEFFGVSGYILPSILIAQEDIQVSSFPVVIDPNPGQIITLILIIAPTFVQFTDTLHTAIMLEPTLTDPPGLYTLTLDLNDGFATTTYTLDIQVTLSPALQSPRLIINQGPPSFSSALEKINLKQGDVSQYMLPTIIDPDGDQVNMKIEMGEAVMFTDFTNGKFIFSIQNANNGGRYKIKIELADNNASPQTNFYYLEVEIKCVISSTQQLKIANQTLISLKLLKPTRNGQVRLHFTGAPYYSLPSLASELNEIQFLLTLNGLSPLNFTVIYDKQIVSQSGYIILQIQFENSASISLYDDPLDFIQIQAREDIIIQSTSCNFSIPKSTLSSVDLPNQQSPSSIELIQRMSDIASSVQIAMIPSSILINFFIQAAISKIWDMLNDISFMMNLPLIAIVLPGIASSVMSLILQFIYLDLLQTDKWLTPKEDEGQGLNNYFEQQGFKSVNILFNLGSTLIYTFALIGLYLVFLLSVCFFKRLALYLDKRLFWGTTIRFQFNNSSQCQYLHLLTHNTWNSQA</sequence>
<dbReference type="OrthoDB" id="327661at2759"/>